<evidence type="ECO:0000313" key="1">
    <source>
        <dbReference type="EMBL" id="GAO29251.1"/>
    </source>
</evidence>
<proteinExistence type="predicted"/>
<accession>A0A0E9LVU1</accession>
<dbReference type="InterPro" id="IPR014825">
    <property type="entry name" value="DNA_alkylation"/>
</dbReference>
<reference evidence="1 2" key="1">
    <citation type="journal article" date="2015" name="Microbes Environ.">
        <title>Distribution and evolution of nitrogen fixation genes in the phylum bacteroidetes.</title>
        <authorList>
            <person name="Inoue J."/>
            <person name="Oshima K."/>
            <person name="Suda W."/>
            <person name="Sakamoto M."/>
            <person name="Iino T."/>
            <person name="Noda S."/>
            <person name="Hongoh Y."/>
            <person name="Hattori M."/>
            <person name="Ohkuma M."/>
        </authorList>
    </citation>
    <scope>NUCLEOTIDE SEQUENCE [LARGE SCALE GENOMIC DNA]</scope>
    <source>
        <strain evidence="1">JCM 15548</strain>
    </source>
</reference>
<dbReference type="Proteomes" id="UP000032900">
    <property type="component" value="Unassembled WGS sequence"/>
</dbReference>
<dbReference type="STRING" id="1236989.JCM15548_11419"/>
<dbReference type="Gene3D" id="1.25.10.90">
    <property type="match status" value="1"/>
</dbReference>
<dbReference type="OrthoDB" id="1122333at2"/>
<dbReference type="AlphaFoldDB" id="A0A0E9LVU1"/>
<name>A0A0E9LVU1_9BACT</name>
<sequence>MKFFAYNENLEEQMKLIQQRIRKLMNGEIASQLQVAGLNYPKLYGVSLVHLRQLSQGLTPSNELADRLWHRNIRETMILATMVARRDSISDEQLMQWAEGINNLELAEQIAFNLLGKREQSAGLIEAWMLHPQFYVRYAALMALGWQFRFGDGAARTCLNPE</sequence>
<keyword evidence="2" id="KW-1185">Reference proteome</keyword>
<dbReference type="EMBL" id="BAZW01000007">
    <property type="protein sequence ID" value="GAO29251.1"/>
    <property type="molecule type" value="Genomic_DNA"/>
</dbReference>
<dbReference type="SUPFAM" id="SSF48371">
    <property type="entry name" value="ARM repeat"/>
    <property type="match status" value="1"/>
</dbReference>
<dbReference type="PANTHER" id="PTHR41291:SF1">
    <property type="entry name" value="DNA ALKYLATION REPAIR PROTEIN"/>
    <property type="match status" value="1"/>
</dbReference>
<dbReference type="PANTHER" id="PTHR41291">
    <property type="entry name" value="DNA ALKYLATION REPAIR PROTEIN"/>
    <property type="match status" value="1"/>
</dbReference>
<protein>
    <submittedName>
        <fullName evidence="1">Peptidase, M49 family</fullName>
    </submittedName>
</protein>
<organism evidence="1 2">
    <name type="scientific">Geofilum rubicundum JCM 15548</name>
    <dbReference type="NCBI Taxonomy" id="1236989"/>
    <lineage>
        <taxon>Bacteria</taxon>
        <taxon>Pseudomonadati</taxon>
        <taxon>Bacteroidota</taxon>
        <taxon>Bacteroidia</taxon>
        <taxon>Marinilabiliales</taxon>
        <taxon>Marinilabiliaceae</taxon>
        <taxon>Geofilum</taxon>
    </lineage>
</organism>
<comment type="caution">
    <text evidence="1">The sequence shown here is derived from an EMBL/GenBank/DDBJ whole genome shotgun (WGS) entry which is preliminary data.</text>
</comment>
<dbReference type="Pfam" id="PF08713">
    <property type="entry name" value="DNA_alkylation"/>
    <property type="match status" value="1"/>
</dbReference>
<dbReference type="InterPro" id="IPR016024">
    <property type="entry name" value="ARM-type_fold"/>
</dbReference>
<gene>
    <name evidence="1" type="ORF">JCM15548_11419</name>
</gene>
<evidence type="ECO:0000313" key="2">
    <source>
        <dbReference type="Proteomes" id="UP000032900"/>
    </source>
</evidence>
<dbReference type="RefSeq" id="WP_062123325.1">
    <property type="nucleotide sequence ID" value="NZ_BAZW01000007.1"/>
</dbReference>